<evidence type="ECO:0008006" key="4">
    <source>
        <dbReference type="Google" id="ProtNLM"/>
    </source>
</evidence>
<dbReference type="RefSeq" id="WP_394829079.1">
    <property type="nucleotide sequence ID" value="NZ_CP089984.1"/>
</dbReference>
<gene>
    <name evidence="2" type="ORF">LZC94_19815</name>
</gene>
<feature type="region of interest" description="Disordered" evidence="1">
    <location>
        <begin position="184"/>
        <end position="223"/>
    </location>
</feature>
<keyword evidence="3" id="KW-1185">Reference proteome</keyword>
<reference evidence="2 3" key="1">
    <citation type="submission" date="2021-12" db="EMBL/GenBank/DDBJ databases">
        <title>Discovery of the Pendulisporaceae a myxobacterial family with distinct sporulation behavior and unique specialized metabolism.</title>
        <authorList>
            <person name="Garcia R."/>
            <person name="Popoff A."/>
            <person name="Bader C.D."/>
            <person name="Loehr J."/>
            <person name="Walesch S."/>
            <person name="Walt C."/>
            <person name="Boldt J."/>
            <person name="Bunk B."/>
            <person name="Haeckl F.J.F.P.J."/>
            <person name="Gunesch A.P."/>
            <person name="Birkelbach J."/>
            <person name="Nuebel U."/>
            <person name="Pietschmann T."/>
            <person name="Bach T."/>
            <person name="Mueller R."/>
        </authorList>
    </citation>
    <scope>NUCLEOTIDE SEQUENCE [LARGE SCALE GENOMIC DNA]</scope>
    <source>
        <strain evidence="2 3">MSr11954</strain>
    </source>
</reference>
<evidence type="ECO:0000256" key="1">
    <source>
        <dbReference type="SAM" id="MobiDB-lite"/>
    </source>
</evidence>
<feature type="compositionally biased region" description="Low complexity" evidence="1">
    <location>
        <begin position="189"/>
        <end position="201"/>
    </location>
</feature>
<feature type="compositionally biased region" description="Low complexity" evidence="1">
    <location>
        <begin position="34"/>
        <end position="50"/>
    </location>
</feature>
<accession>A0ABZ2MAD2</accession>
<name>A0ABZ2MAD2_9BACT</name>
<feature type="compositionally biased region" description="Gly residues" evidence="1">
    <location>
        <begin position="298"/>
        <end position="322"/>
    </location>
</feature>
<organism evidence="2 3">
    <name type="scientific">Pendulispora albinea</name>
    <dbReference type="NCBI Taxonomy" id="2741071"/>
    <lineage>
        <taxon>Bacteria</taxon>
        <taxon>Pseudomonadati</taxon>
        <taxon>Myxococcota</taxon>
        <taxon>Myxococcia</taxon>
        <taxon>Myxococcales</taxon>
        <taxon>Sorangiineae</taxon>
        <taxon>Pendulisporaceae</taxon>
        <taxon>Pendulispora</taxon>
    </lineage>
</organism>
<evidence type="ECO:0000313" key="3">
    <source>
        <dbReference type="Proteomes" id="UP001370348"/>
    </source>
</evidence>
<dbReference type="PROSITE" id="PS51257">
    <property type="entry name" value="PROKAR_LIPOPROTEIN"/>
    <property type="match status" value="1"/>
</dbReference>
<evidence type="ECO:0000313" key="2">
    <source>
        <dbReference type="EMBL" id="WXB19464.1"/>
    </source>
</evidence>
<feature type="region of interest" description="Disordered" evidence="1">
    <location>
        <begin position="288"/>
        <end position="322"/>
    </location>
</feature>
<dbReference type="Proteomes" id="UP001370348">
    <property type="component" value="Chromosome"/>
</dbReference>
<feature type="region of interest" description="Disordered" evidence="1">
    <location>
        <begin position="24"/>
        <end position="78"/>
    </location>
</feature>
<sequence length="360" mass="34427">MRLRHASWFGLYALVACSSQDAGDAKVHRSPSVGSDAGSEGDSGSGADAGPETDAGTPDSGQPDAGPPGRLTPSNLPADICDSPGTKDLIVPGDPLGTCDIIVAQGNGFPDICVYKFDTVVIGAVMGFSERRAVAIVATNTLTVTNAGGIDVSARDVFFNGSGAPDPRGAGFSGGGAGHVTRGGGSGGAAYASSGPQLSAGARGGNGSSASGRPPVDGGAGGGAVQLVSCGRLDIHGPIESNGTYGRSTASNGTGGAGGGSGGMILLEAAQIFMQGASLRALGGNGGSGADYRPGSDLGRGGKGGTGSSLPEAGGGSGPFYGPGGGGGSIGRIVINLPQGVPPPVVNADPPAVFGVVATH</sequence>
<proteinExistence type="predicted"/>
<dbReference type="EMBL" id="CP089984">
    <property type="protein sequence ID" value="WXB19464.1"/>
    <property type="molecule type" value="Genomic_DNA"/>
</dbReference>
<protein>
    <recommendedName>
        <fullName evidence="4">Lipoprotein</fullName>
    </recommendedName>
</protein>